<reference evidence="2" key="1">
    <citation type="submission" date="2017-03" db="EMBL/GenBank/DDBJ databases">
        <title>Genomes of endolithic fungi from Antarctica.</title>
        <authorList>
            <person name="Coleine C."/>
            <person name="Masonjones S."/>
            <person name="Stajich J.E."/>
        </authorList>
    </citation>
    <scope>NUCLEOTIDE SEQUENCE [LARGE SCALE GENOMIC DNA]</scope>
    <source>
        <strain evidence="2">CCFEE 5527</strain>
    </source>
</reference>
<accession>A0A1V8TTJ1</accession>
<protein>
    <submittedName>
        <fullName evidence="1">Uncharacterized protein</fullName>
    </submittedName>
</protein>
<keyword evidence="2" id="KW-1185">Reference proteome</keyword>
<evidence type="ECO:0000313" key="1">
    <source>
        <dbReference type="EMBL" id="OQO14637.1"/>
    </source>
</evidence>
<dbReference type="InParanoid" id="A0A1V8TTJ1"/>
<comment type="caution">
    <text evidence="1">The sequence shown here is derived from an EMBL/GenBank/DDBJ whole genome shotgun (WGS) entry which is preliminary data.</text>
</comment>
<evidence type="ECO:0000313" key="2">
    <source>
        <dbReference type="Proteomes" id="UP000192596"/>
    </source>
</evidence>
<name>A0A1V8TTJ1_9PEZI</name>
<dbReference type="EMBL" id="NAJO01000001">
    <property type="protein sequence ID" value="OQO14637.1"/>
    <property type="molecule type" value="Genomic_DNA"/>
</dbReference>
<dbReference type="AlphaFoldDB" id="A0A1V8TTJ1"/>
<dbReference type="OrthoDB" id="10627698at2759"/>
<organism evidence="1 2">
    <name type="scientific">Cryoendolithus antarcticus</name>
    <dbReference type="NCBI Taxonomy" id="1507870"/>
    <lineage>
        <taxon>Eukaryota</taxon>
        <taxon>Fungi</taxon>
        <taxon>Dikarya</taxon>
        <taxon>Ascomycota</taxon>
        <taxon>Pezizomycotina</taxon>
        <taxon>Dothideomycetes</taxon>
        <taxon>Dothideomycetidae</taxon>
        <taxon>Cladosporiales</taxon>
        <taxon>Cladosporiaceae</taxon>
        <taxon>Cryoendolithus</taxon>
    </lineage>
</organism>
<sequence>MPRSFRRQNANILITLTLFLLAVLYIKHKDTLNLFCRRALHYPTSIIPLYRATLVSCGTGDRVPESYYMFLHPGASLEEHKANIYNTVGLDLNVTSVTSGGLYCNANNINDAALEAVRRDFLVDMVVECDRLMQANWGETFELVEMTEAEIEKQAVMYEEAARSRETMIPSAIQICGWLWCA</sequence>
<proteinExistence type="predicted"/>
<dbReference type="Proteomes" id="UP000192596">
    <property type="component" value="Unassembled WGS sequence"/>
</dbReference>
<gene>
    <name evidence="1" type="ORF">B0A48_00018</name>
</gene>